<dbReference type="InterPro" id="IPR022198">
    <property type="entry name" value="DUF3723"/>
</dbReference>
<dbReference type="Pfam" id="PF12520">
    <property type="entry name" value="DUF3723"/>
    <property type="match status" value="1"/>
</dbReference>
<reference evidence="1" key="1">
    <citation type="submission" date="2021-07" db="EMBL/GenBank/DDBJ databases">
        <authorList>
            <person name="Branca A.L. A."/>
        </authorList>
    </citation>
    <scope>NUCLEOTIDE SEQUENCE</scope>
</reference>
<comment type="caution">
    <text evidence="1">The sequence shown here is derived from an EMBL/GenBank/DDBJ whole genome shotgun (WGS) entry which is preliminary data.</text>
</comment>
<keyword evidence="2" id="KW-1185">Reference proteome</keyword>
<organism evidence="1 2">
    <name type="scientific">Penicillium egyptiacum</name>
    <dbReference type="NCBI Taxonomy" id="1303716"/>
    <lineage>
        <taxon>Eukaryota</taxon>
        <taxon>Fungi</taxon>
        <taxon>Dikarya</taxon>
        <taxon>Ascomycota</taxon>
        <taxon>Pezizomycotina</taxon>
        <taxon>Eurotiomycetes</taxon>
        <taxon>Eurotiomycetidae</taxon>
        <taxon>Eurotiales</taxon>
        <taxon>Aspergillaceae</taxon>
        <taxon>Penicillium</taxon>
    </lineage>
</organism>
<dbReference type="AlphaFoldDB" id="A0A9W4P0Y8"/>
<dbReference type="Proteomes" id="UP001154252">
    <property type="component" value="Unassembled WGS sequence"/>
</dbReference>
<proteinExistence type="predicted"/>
<evidence type="ECO:0000313" key="2">
    <source>
        <dbReference type="Proteomes" id="UP001154252"/>
    </source>
</evidence>
<protein>
    <submittedName>
        <fullName evidence="1">Uncharacterized protein</fullName>
    </submittedName>
</protein>
<accession>A0A9W4P0Y8</accession>
<sequence length="239" mass="28161">MSEDVFQERQNCYKGRAKIYLHHFQIDNLGPRTIRDSHVDRLDRVFQSEGLSRLNPDNYVKVSISNDVLQQALAAQNETGAFLHGPLHFLNLPNEVRLNILHGNHRVLAAIKRSARWWVAEFYSDDMRPEIKQWIRDEHPNDQPYCDGDIYRNVRHYERIGDVDSELRWRGRFSKGVYHELTRMEKDFKRIKRAFDKLLPFLGLWQAIKLSYLGRWLSVKCPEASLSSHTNLALLIFST</sequence>
<dbReference type="EMBL" id="CAJVRC010000425">
    <property type="protein sequence ID" value="CAG8882586.1"/>
    <property type="molecule type" value="Genomic_DNA"/>
</dbReference>
<dbReference type="OrthoDB" id="4227485at2759"/>
<evidence type="ECO:0000313" key="1">
    <source>
        <dbReference type="EMBL" id="CAG8882586.1"/>
    </source>
</evidence>
<gene>
    <name evidence="1" type="ORF">PEGY_LOCUS195</name>
</gene>
<name>A0A9W4P0Y8_9EURO</name>